<name>A0AAE0DAD9_COLKA</name>
<comment type="caution">
    <text evidence="2">The sequence shown here is derived from an EMBL/GenBank/DDBJ whole genome shotgun (WGS) entry which is preliminary data.</text>
</comment>
<gene>
    <name evidence="2" type="ORF">CKAH01_04163</name>
</gene>
<organism evidence="2 3">
    <name type="scientific">Colletotrichum kahawae</name>
    <name type="common">Coffee berry disease fungus</name>
    <dbReference type="NCBI Taxonomy" id="34407"/>
    <lineage>
        <taxon>Eukaryota</taxon>
        <taxon>Fungi</taxon>
        <taxon>Dikarya</taxon>
        <taxon>Ascomycota</taxon>
        <taxon>Pezizomycotina</taxon>
        <taxon>Sordariomycetes</taxon>
        <taxon>Hypocreomycetidae</taxon>
        <taxon>Glomerellales</taxon>
        <taxon>Glomerellaceae</taxon>
        <taxon>Colletotrichum</taxon>
        <taxon>Colletotrichum gloeosporioides species complex</taxon>
    </lineage>
</organism>
<protein>
    <submittedName>
        <fullName evidence="2">Uncharacterized protein</fullName>
    </submittedName>
</protein>
<evidence type="ECO:0000313" key="3">
    <source>
        <dbReference type="Proteomes" id="UP001281614"/>
    </source>
</evidence>
<proteinExistence type="predicted"/>
<dbReference type="AlphaFoldDB" id="A0AAE0DAD9"/>
<accession>A0AAE0DAD9</accession>
<evidence type="ECO:0000313" key="2">
    <source>
        <dbReference type="EMBL" id="KAK2771588.1"/>
    </source>
</evidence>
<feature type="compositionally biased region" description="Polar residues" evidence="1">
    <location>
        <begin position="154"/>
        <end position="171"/>
    </location>
</feature>
<sequence length="171" mass="18643">MFRGCEIRSSLNEAQFPAVVVMAAASGGQRSTGGDRRRVFINGGQQAADGWNGMPHATLRSQLGGLWLAVSHKLAFSEPARALRRQEVASLQRAGVKSPAPRLQFCPSVQFFEKDMEHRGRPSDLWVTFLEPQAPEKSRISRNPSIRKTALAASDSSPSTSHVSQPTSSTR</sequence>
<evidence type="ECO:0000256" key="1">
    <source>
        <dbReference type="SAM" id="MobiDB-lite"/>
    </source>
</evidence>
<keyword evidence="3" id="KW-1185">Reference proteome</keyword>
<dbReference type="Proteomes" id="UP001281614">
    <property type="component" value="Unassembled WGS sequence"/>
</dbReference>
<reference evidence="2" key="1">
    <citation type="submission" date="2023-02" db="EMBL/GenBank/DDBJ databases">
        <title>Colletotrichum kahawae CIFC_Que2 genome sequencing and assembly.</title>
        <authorList>
            <person name="Baroncelli R."/>
        </authorList>
    </citation>
    <scope>NUCLEOTIDE SEQUENCE</scope>
    <source>
        <strain evidence="2">CIFC_Que2</strain>
    </source>
</reference>
<feature type="region of interest" description="Disordered" evidence="1">
    <location>
        <begin position="134"/>
        <end position="171"/>
    </location>
</feature>
<dbReference type="EMBL" id="VYYT01000079">
    <property type="protein sequence ID" value="KAK2771588.1"/>
    <property type="molecule type" value="Genomic_DNA"/>
</dbReference>